<dbReference type="Gene3D" id="2.60.40.790">
    <property type="match status" value="1"/>
</dbReference>
<dbReference type="InterPro" id="IPR008978">
    <property type="entry name" value="HSP20-like_chaperone"/>
</dbReference>
<dbReference type="Proteomes" id="UP001230005">
    <property type="component" value="Unassembled WGS sequence"/>
</dbReference>
<sequence length="126" mass="14449">MVNRNQPMGLFNFPFFGPAPEPPVRLDVRQTETELIIEATFPEFEKEHIKVELVRSGVLIVAEKPVERGEGEEETSKTVQTTRIERFVPVHFPFGEEDITATFSEDNVLKVVITKNDAHRKFIPIK</sequence>
<dbReference type="EMBL" id="JAUSUG010000017">
    <property type="protein sequence ID" value="MDQ0256529.1"/>
    <property type="molecule type" value="Genomic_DNA"/>
</dbReference>
<feature type="domain" description="SHSP" evidence="3">
    <location>
        <begin position="15"/>
        <end position="126"/>
    </location>
</feature>
<comment type="similarity">
    <text evidence="1 2">Belongs to the small heat shock protein (HSP20) family.</text>
</comment>
<evidence type="ECO:0000256" key="1">
    <source>
        <dbReference type="PROSITE-ProRule" id="PRU00285"/>
    </source>
</evidence>
<protein>
    <submittedName>
        <fullName evidence="4">HSP20 family molecular chaperone IbpA</fullName>
    </submittedName>
</protein>
<dbReference type="InterPro" id="IPR002068">
    <property type="entry name" value="A-crystallin/Hsp20_dom"/>
</dbReference>
<dbReference type="Pfam" id="PF00011">
    <property type="entry name" value="HSP20"/>
    <property type="match status" value="1"/>
</dbReference>
<organism evidence="4 5">
    <name type="scientific">Evansella vedderi</name>
    <dbReference type="NCBI Taxonomy" id="38282"/>
    <lineage>
        <taxon>Bacteria</taxon>
        <taxon>Bacillati</taxon>
        <taxon>Bacillota</taxon>
        <taxon>Bacilli</taxon>
        <taxon>Bacillales</taxon>
        <taxon>Bacillaceae</taxon>
        <taxon>Evansella</taxon>
    </lineage>
</organism>
<evidence type="ECO:0000259" key="3">
    <source>
        <dbReference type="PROSITE" id="PS01031"/>
    </source>
</evidence>
<reference evidence="4 5" key="1">
    <citation type="submission" date="2023-07" db="EMBL/GenBank/DDBJ databases">
        <title>Genomic Encyclopedia of Type Strains, Phase IV (KMG-IV): sequencing the most valuable type-strain genomes for metagenomic binning, comparative biology and taxonomic classification.</title>
        <authorList>
            <person name="Goeker M."/>
        </authorList>
    </citation>
    <scope>NUCLEOTIDE SEQUENCE [LARGE SCALE GENOMIC DNA]</scope>
    <source>
        <strain evidence="4 5">DSM 9768</strain>
    </source>
</reference>
<dbReference type="RefSeq" id="WP_307328786.1">
    <property type="nucleotide sequence ID" value="NZ_JAUSUG010000017.1"/>
</dbReference>
<dbReference type="SUPFAM" id="SSF49764">
    <property type="entry name" value="HSP20-like chaperones"/>
    <property type="match status" value="1"/>
</dbReference>
<proteinExistence type="inferred from homology"/>
<dbReference type="PROSITE" id="PS01031">
    <property type="entry name" value="SHSP"/>
    <property type="match status" value="1"/>
</dbReference>
<evidence type="ECO:0000256" key="2">
    <source>
        <dbReference type="RuleBase" id="RU003616"/>
    </source>
</evidence>
<comment type="caution">
    <text evidence="4">The sequence shown here is derived from an EMBL/GenBank/DDBJ whole genome shotgun (WGS) entry which is preliminary data.</text>
</comment>
<keyword evidence="5" id="KW-1185">Reference proteome</keyword>
<accession>A0ABT9ZZ53</accession>
<name>A0ABT9ZZ53_9BACI</name>
<evidence type="ECO:0000313" key="4">
    <source>
        <dbReference type="EMBL" id="MDQ0256529.1"/>
    </source>
</evidence>
<evidence type="ECO:0000313" key="5">
    <source>
        <dbReference type="Proteomes" id="UP001230005"/>
    </source>
</evidence>
<gene>
    <name evidence="4" type="ORF">J2S74_003949</name>
</gene>